<protein>
    <submittedName>
        <fullName evidence="1">Uncharacterized protein</fullName>
    </submittedName>
</protein>
<evidence type="ECO:0000313" key="2">
    <source>
        <dbReference type="Proteomes" id="UP000837857"/>
    </source>
</evidence>
<evidence type="ECO:0000313" key="1">
    <source>
        <dbReference type="EMBL" id="CAH2062099.1"/>
    </source>
</evidence>
<dbReference type="EMBL" id="OW152841">
    <property type="protein sequence ID" value="CAH2062099.1"/>
    <property type="molecule type" value="Genomic_DNA"/>
</dbReference>
<accession>A0ABN8IMR9</accession>
<proteinExistence type="predicted"/>
<gene>
    <name evidence="1" type="ORF">IPOD504_LOCUS11685</name>
</gene>
<feature type="non-terminal residue" evidence="1">
    <location>
        <position position="131"/>
    </location>
</feature>
<dbReference type="Proteomes" id="UP000837857">
    <property type="component" value="Chromosome 29"/>
</dbReference>
<sequence>MRLKHQTDIGGIDTRSWLRVQWTEGKSTKKTKPQYWGGGGVLADTTPCAGAATLEGYSQTLQMPQSHKNTLRQVAELVIVQFPGNRTHTSGGGWPAVTSRRVVTSPLVNVTPGRSRRSAYSLSGVSNEVGP</sequence>
<name>A0ABN8IMR9_9NEOP</name>
<organism evidence="1 2">
    <name type="scientific">Iphiclides podalirius</name>
    <name type="common">scarce swallowtail</name>
    <dbReference type="NCBI Taxonomy" id="110791"/>
    <lineage>
        <taxon>Eukaryota</taxon>
        <taxon>Metazoa</taxon>
        <taxon>Ecdysozoa</taxon>
        <taxon>Arthropoda</taxon>
        <taxon>Hexapoda</taxon>
        <taxon>Insecta</taxon>
        <taxon>Pterygota</taxon>
        <taxon>Neoptera</taxon>
        <taxon>Endopterygota</taxon>
        <taxon>Lepidoptera</taxon>
        <taxon>Glossata</taxon>
        <taxon>Ditrysia</taxon>
        <taxon>Papilionoidea</taxon>
        <taxon>Papilionidae</taxon>
        <taxon>Papilioninae</taxon>
        <taxon>Iphiclides</taxon>
    </lineage>
</organism>
<keyword evidence="2" id="KW-1185">Reference proteome</keyword>
<reference evidence="1" key="1">
    <citation type="submission" date="2022-03" db="EMBL/GenBank/DDBJ databases">
        <authorList>
            <person name="Martin H S."/>
        </authorList>
    </citation>
    <scope>NUCLEOTIDE SEQUENCE</scope>
</reference>